<proteinExistence type="predicted"/>
<keyword evidence="2" id="KW-1003">Cell membrane</keyword>
<dbReference type="PANTHER" id="PTHR43478:SF1">
    <property type="entry name" value="NA+_H+ ANTIPORTER NHAC-LIKE C-TERMINAL DOMAIN-CONTAINING PROTEIN"/>
    <property type="match status" value="1"/>
</dbReference>
<dbReference type="Proteomes" id="UP000198393">
    <property type="component" value="Unassembled WGS sequence"/>
</dbReference>
<feature type="domain" description="Na+/H+ antiporter NhaC-like C-terminal" evidence="7">
    <location>
        <begin position="161"/>
        <end position="469"/>
    </location>
</feature>
<dbReference type="EMBL" id="FZPD01000002">
    <property type="protein sequence ID" value="SNS76608.1"/>
    <property type="molecule type" value="Genomic_DNA"/>
</dbReference>
<dbReference type="Pfam" id="PF03553">
    <property type="entry name" value="Na_H_antiporter"/>
    <property type="match status" value="1"/>
</dbReference>
<feature type="transmembrane region" description="Helical" evidence="6">
    <location>
        <begin position="329"/>
        <end position="354"/>
    </location>
</feature>
<evidence type="ECO:0000256" key="2">
    <source>
        <dbReference type="ARBA" id="ARBA00022475"/>
    </source>
</evidence>
<sequence length="471" mass="51157">MTDYGFWSLIPPLLAIGLAIRTKQVVFSLSLGIFVGYLIIQKGNLFEGFLSTITAFVDVFQSKGNTRTIVLTLIIGALIQLIKYSGGINGFINWVQKRLAGQSNFKGKVQATSALTGFLIFVESNISILTVGTIFRPLFDKHKIPREKLAYLADSSSAPSCVLFPLNAWGAYVMGLLLAFPEVDPFQTLIYSIPFNFYAILTLGFVFWLALSGKEFGEMKKFAERKQPQHEHNDNTEDRTSSPLNMVVPIATMVLTMPFFLIYGGWDAGLEGGFTDKIWNSISNGSGSEAVLNACFAGFLTAAIMYGFQKMLTIKTFIDQSFKGMNDMVVMAVLMVLAFAIGNLCNELGTGIYVSRVTSAWLIPEVAPALIFIISSFIAFATGTSWGTFAIMISIGVPLSFAVDANLYLVIAAVLGGGVFGDHCSPISDTTLIASVASGCDHIDHVRTQLPYALFTGGLAILCYLIAGFIF</sequence>
<gene>
    <name evidence="8" type="ORF">SAMN05421640_1151</name>
</gene>
<evidence type="ECO:0000256" key="6">
    <source>
        <dbReference type="SAM" id="Phobius"/>
    </source>
</evidence>
<evidence type="ECO:0000256" key="5">
    <source>
        <dbReference type="ARBA" id="ARBA00023136"/>
    </source>
</evidence>
<accession>A0A239H6G4</accession>
<organism evidence="8 9">
    <name type="scientific">Ekhidna lutea</name>
    <dbReference type="NCBI Taxonomy" id="447679"/>
    <lineage>
        <taxon>Bacteria</taxon>
        <taxon>Pseudomonadati</taxon>
        <taxon>Bacteroidota</taxon>
        <taxon>Cytophagia</taxon>
        <taxon>Cytophagales</taxon>
        <taxon>Reichenbachiellaceae</taxon>
        <taxon>Ekhidna</taxon>
    </lineage>
</organism>
<feature type="transmembrane region" description="Helical" evidence="6">
    <location>
        <begin position="246"/>
        <end position="266"/>
    </location>
</feature>
<evidence type="ECO:0000256" key="4">
    <source>
        <dbReference type="ARBA" id="ARBA00022989"/>
    </source>
</evidence>
<dbReference type="GO" id="GO:0005886">
    <property type="term" value="C:plasma membrane"/>
    <property type="evidence" value="ECO:0007669"/>
    <property type="project" value="UniProtKB-SubCell"/>
</dbReference>
<dbReference type="InterPro" id="IPR018461">
    <property type="entry name" value="Na/H_Antiport_NhaC-like_C"/>
</dbReference>
<evidence type="ECO:0000313" key="8">
    <source>
        <dbReference type="EMBL" id="SNS76608.1"/>
    </source>
</evidence>
<keyword evidence="4 6" id="KW-1133">Transmembrane helix</keyword>
<keyword evidence="5 6" id="KW-0472">Membrane</keyword>
<feature type="transmembrane region" description="Helical" evidence="6">
    <location>
        <begin position="20"/>
        <end position="40"/>
    </location>
</feature>
<dbReference type="OrthoDB" id="9762978at2"/>
<feature type="transmembrane region" description="Helical" evidence="6">
    <location>
        <begin position="290"/>
        <end position="308"/>
    </location>
</feature>
<evidence type="ECO:0000256" key="1">
    <source>
        <dbReference type="ARBA" id="ARBA00004651"/>
    </source>
</evidence>
<keyword evidence="3 6" id="KW-0812">Transmembrane</keyword>
<keyword evidence="9" id="KW-1185">Reference proteome</keyword>
<evidence type="ECO:0000313" key="9">
    <source>
        <dbReference type="Proteomes" id="UP000198393"/>
    </source>
</evidence>
<feature type="transmembrane region" description="Helical" evidence="6">
    <location>
        <begin position="401"/>
        <end position="420"/>
    </location>
</feature>
<dbReference type="AlphaFoldDB" id="A0A239H6G4"/>
<dbReference type="RefSeq" id="WP_089355908.1">
    <property type="nucleotide sequence ID" value="NZ_FZPD01000002.1"/>
</dbReference>
<dbReference type="PANTHER" id="PTHR43478">
    <property type="entry name" value="NA+/H+ ANTIPORTER-RELATED"/>
    <property type="match status" value="1"/>
</dbReference>
<feature type="transmembrane region" description="Helical" evidence="6">
    <location>
        <begin position="366"/>
        <end position="389"/>
    </location>
</feature>
<feature type="transmembrane region" description="Helical" evidence="6">
    <location>
        <begin position="452"/>
        <end position="470"/>
    </location>
</feature>
<evidence type="ECO:0000259" key="7">
    <source>
        <dbReference type="Pfam" id="PF03553"/>
    </source>
</evidence>
<protein>
    <submittedName>
        <fullName evidence="8">Transporter, NhaC family</fullName>
    </submittedName>
</protein>
<feature type="transmembrane region" description="Helical" evidence="6">
    <location>
        <begin position="186"/>
        <end position="211"/>
    </location>
</feature>
<feature type="transmembrane region" description="Helical" evidence="6">
    <location>
        <begin position="69"/>
        <end position="95"/>
    </location>
</feature>
<reference evidence="8 9" key="1">
    <citation type="submission" date="2017-06" db="EMBL/GenBank/DDBJ databases">
        <authorList>
            <person name="Kim H.J."/>
            <person name="Triplett B.A."/>
        </authorList>
    </citation>
    <scope>NUCLEOTIDE SEQUENCE [LARGE SCALE GENOMIC DNA]</scope>
    <source>
        <strain evidence="8 9">DSM 19307</strain>
    </source>
</reference>
<comment type="subcellular location">
    <subcellularLocation>
        <location evidence="1">Cell membrane</location>
        <topology evidence="1">Multi-pass membrane protein</topology>
    </subcellularLocation>
</comment>
<feature type="transmembrane region" description="Helical" evidence="6">
    <location>
        <begin position="115"/>
        <end position="139"/>
    </location>
</feature>
<name>A0A239H6G4_EKHLU</name>
<evidence type="ECO:0000256" key="3">
    <source>
        <dbReference type="ARBA" id="ARBA00022692"/>
    </source>
</evidence>